<dbReference type="EMBL" id="AP018164">
    <property type="protein sequence ID" value="BAX94249.1"/>
    <property type="molecule type" value="Genomic_DNA"/>
</dbReference>
<organism evidence="1 2">
    <name type="scientific">Mycobacterium shigaense</name>
    <dbReference type="NCBI Taxonomy" id="722731"/>
    <lineage>
        <taxon>Bacteria</taxon>
        <taxon>Bacillati</taxon>
        <taxon>Actinomycetota</taxon>
        <taxon>Actinomycetes</taxon>
        <taxon>Mycobacteriales</taxon>
        <taxon>Mycobacteriaceae</taxon>
        <taxon>Mycobacterium</taxon>
        <taxon>Mycobacterium simiae complex</taxon>
    </lineage>
</organism>
<reference evidence="2" key="1">
    <citation type="submission" date="2017-06" db="EMBL/GenBank/DDBJ databases">
        <title>Complete Genome Sequence of Mycobacterium shigaense.</title>
        <authorList>
            <person name="Fukano H."/>
            <person name="Yoshida M."/>
            <person name="Kazumi Y."/>
            <person name="Ogura Y."/>
            <person name="Mitarai S."/>
            <person name="Hayashi T."/>
            <person name="Hoshino Y."/>
        </authorList>
    </citation>
    <scope>NUCLEOTIDE SEQUENCE [LARGE SCALE GENOMIC DNA]</scope>
    <source>
        <strain evidence="2">UN-152</strain>
    </source>
</reference>
<evidence type="ECO:0000313" key="1">
    <source>
        <dbReference type="EMBL" id="BAX94249.1"/>
    </source>
</evidence>
<dbReference type="Proteomes" id="UP000217736">
    <property type="component" value="Chromosome"/>
</dbReference>
<evidence type="ECO:0000313" key="2">
    <source>
        <dbReference type="Proteomes" id="UP000217736"/>
    </source>
</evidence>
<dbReference type="AlphaFoldDB" id="A0A1Z4EMN7"/>
<keyword evidence="2" id="KW-1185">Reference proteome</keyword>
<protein>
    <submittedName>
        <fullName evidence="1">Uncharacterized protein</fullName>
    </submittedName>
</protein>
<sequence length="59" mass="6530">MGGGDVEALRWRLLDRLDEHPMEEWSAPLLRAVIDVIDLSGEAVPAPLLAGRPSLRVIR</sequence>
<accession>A0A1Z4EMN7</accession>
<dbReference type="KEGG" id="mshg:MSG_04128"/>
<name>A0A1Z4EMN7_9MYCO</name>
<gene>
    <name evidence="1" type="ORF">MSG_04128</name>
</gene>
<proteinExistence type="predicted"/>